<sequence>MPQSFYRFLFLLCLLLATFGFMAEINGHKLAGELSFFKIENLDKVAHFGIFFVLSGLIWKGFRAVFWKILLLMAIYGALIEVIQENYTRRTGDFWDWVADMAGVLTFFVVRKLWHLWRPRSKR</sequence>
<keyword evidence="1" id="KW-0812">Transmembrane</keyword>
<dbReference type="Proteomes" id="UP000633814">
    <property type="component" value="Unassembled WGS sequence"/>
</dbReference>
<evidence type="ECO:0000256" key="1">
    <source>
        <dbReference type="SAM" id="Phobius"/>
    </source>
</evidence>
<dbReference type="PANTHER" id="PTHR28008">
    <property type="entry name" value="DOMAIN PROTEIN, PUTATIVE (AFU_ORTHOLOGUE AFUA_3G10980)-RELATED"/>
    <property type="match status" value="1"/>
</dbReference>
<organism evidence="3 4">
    <name type="scientific">Alishewanella maricola</name>
    <dbReference type="NCBI Taxonomy" id="2795740"/>
    <lineage>
        <taxon>Bacteria</taxon>
        <taxon>Pseudomonadati</taxon>
        <taxon>Pseudomonadota</taxon>
        <taxon>Gammaproteobacteria</taxon>
        <taxon>Alteromonadales</taxon>
        <taxon>Alteromonadaceae</taxon>
        <taxon>Alishewanella</taxon>
    </lineage>
</organism>
<keyword evidence="1" id="KW-0472">Membrane</keyword>
<reference evidence="3 4" key="1">
    <citation type="submission" date="2021-10" db="EMBL/GenBank/DDBJ databases">
        <title>Alishewanella koreense sp. nov. isolated from seawater of southwestern coast in South Korea and the proposal for the reclassification of Rheinheimera perlucida and Rheinheimera tuosuensis as Arsukibacterium perlucida and Arsukibacterium tuosuensis.</title>
        <authorList>
            <person name="Kim K.H."/>
            <person name="Ruan W."/>
            <person name="Kim K.R."/>
            <person name="Baek J.H."/>
            <person name="Jeon C.O."/>
        </authorList>
    </citation>
    <scope>NUCLEOTIDE SEQUENCE [LARGE SCALE GENOMIC DNA]</scope>
    <source>
        <strain evidence="3 4">16-MA</strain>
    </source>
</reference>
<protein>
    <submittedName>
        <fullName evidence="3">VanZ family protein</fullName>
    </submittedName>
</protein>
<evidence type="ECO:0000313" key="4">
    <source>
        <dbReference type="Proteomes" id="UP000633814"/>
    </source>
</evidence>
<feature type="transmembrane region" description="Helical" evidence="1">
    <location>
        <begin position="45"/>
        <end position="62"/>
    </location>
</feature>
<proteinExistence type="predicted"/>
<keyword evidence="1" id="KW-1133">Transmembrane helix</keyword>
<dbReference type="PANTHER" id="PTHR28008:SF1">
    <property type="entry name" value="DOMAIN PROTEIN, PUTATIVE (AFU_ORTHOLOGUE AFUA_3G10980)-RELATED"/>
    <property type="match status" value="1"/>
</dbReference>
<gene>
    <name evidence="3" type="ORF">JAO78_002895</name>
</gene>
<comment type="caution">
    <text evidence="3">The sequence shown here is derived from an EMBL/GenBank/DDBJ whole genome shotgun (WGS) entry which is preliminary data.</text>
</comment>
<dbReference type="InterPro" id="IPR006976">
    <property type="entry name" value="VanZ-like"/>
</dbReference>
<dbReference type="NCBIfam" id="NF037970">
    <property type="entry name" value="vanZ_1"/>
    <property type="match status" value="1"/>
</dbReference>
<evidence type="ECO:0000259" key="2">
    <source>
        <dbReference type="Pfam" id="PF04892"/>
    </source>
</evidence>
<keyword evidence="4" id="KW-1185">Reference proteome</keyword>
<dbReference type="EMBL" id="JAEINI020000001">
    <property type="protein sequence ID" value="MCB5225757.1"/>
    <property type="molecule type" value="Genomic_DNA"/>
</dbReference>
<accession>A0ABS8C0B4</accession>
<evidence type="ECO:0000313" key="3">
    <source>
        <dbReference type="EMBL" id="MCB5225757.1"/>
    </source>
</evidence>
<dbReference type="Pfam" id="PF04892">
    <property type="entry name" value="VanZ"/>
    <property type="match status" value="1"/>
</dbReference>
<name>A0ABS8C0B4_9ALTE</name>
<feature type="domain" description="VanZ-like" evidence="2">
    <location>
        <begin position="19"/>
        <end position="113"/>
    </location>
</feature>
<dbReference type="RefSeq" id="WP_226749840.1">
    <property type="nucleotide sequence ID" value="NZ_JAEINI020000001.1"/>
</dbReference>